<protein>
    <submittedName>
        <fullName evidence="4">GAF domain-containing protein</fullName>
    </submittedName>
</protein>
<dbReference type="InterPro" id="IPR003018">
    <property type="entry name" value="GAF"/>
</dbReference>
<dbReference type="Pfam" id="PF03861">
    <property type="entry name" value="ANTAR"/>
    <property type="match status" value="1"/>
</dbReference>
<dbReference type="Gene3D" id="1.10.10.10">
    <property type="entry name" value="Winged helix-like DNA-binding domain superfamily/Winged helix DNA-binding domain"/>
    <property type="match status" value="1"/>
</dbReference>
<organism evidence="4 5">
    <name type="scientific">Amycolatopsis minnesotensis</name>
    <dbReference type="NCBI Taxonomy" id="337894"/>
    <lineage>
        <taxon>Bacteria</taxon>
        <taxon>Bacillati</taxon>
        <taxon>Actinomycetota</taxon>
        <taxon>Actinomycetes</taxon>
        <taxon>Pseudonocardiales</taxon>
        <taxon>Pseudonocardiaceae</taxon>
        <taxon>Amycolatopsis</taxon>
    </lineage>
</organism>
<dbReference type="EMBL" id="BAAANN010000010">
    <property type="protein sequence ID" value="GAA1957227.1"/>
    <property type="molecule type" value="Genomic_DNA"/>
</dbReference>
<dbReference type="SMART" id="SM01012">
    <property type="entry name" value="ANTAR"/>
    <property type="match status" value="1"/>
</dbReference>
<dbReference type="Proteomes" id="UP001501116">
    <property type="component" value="Unassembled WGS sequence"/>
</dbReference>
<keyword evidence="1" id="KW-0805">Transcription regulation</keyword>
<proteinExistence type="predicted"/>
<dbReference type="InterPro" id="IPR036388">
    <property type="entry name" value="WH-like_DNA-bd_sf"/>
</dbReference>
<comment type="caution">
    <text evidence="4">The sequence shown here is derived from an EMBL/GenBank/DDBJ whole genome shotgun (WGS) entry which is preliminary data.</text>
</comment>
<dbReference type="Gene3D" id="3.30.450.40">
    <property type="match status" value="1"/>
</dbReference>
<keyword evidence="5" id="KW-1185">Reference proteome</keyword>
<evidence type="ECO:0000256" key="2">
    <source>
        <dbReference type="ARBA" id="ARBA00023163"/>
    </source>
</evidence>
<gene>
    <name evidence="4" type="ORF">GCM10009754_29140</name>
</gene>
<name>A0ABP5C5Z5_9PSEU</name>
<evidence type="ECO:0000313" key="4">
    <source>
        <dbReference type="EMBL" id="GAA1957227.1"/>
    </source>
</evidence>
<accession>A0ABP5C5Z5</accession>
<evidence type="ECO:0000259" key="3">
    <source>
        <dbReference type="SMART" id="SM01012"/>
    </source>
</evidence>
<sequence>MTELASYRLDRAGTPVSGEARRKGVRCGRTPSPWRDRPAVAEIDDLRADILAALAEAEPTASSGIDIVGKVCRACARLLPVGGAAVSVIARAGQREVVYASDAISAALAELQFSLGEGPCFEADETGGPILVPFLAGSPRPRWPVFAAQATEHEVAALFTFPVRIGAVRVATLDTYRTSPGQLSAGELAIALQVADVAALALSGLLTGERSWLDGAGWTLGGSAMRYREVHQATGMLVVQLDLPAAAALARMRAYAFSHGRPLLEVAADIVARRLRLDDDHDRS</sequence>
<evidence type="ECO:0000313" key="5">
    <source>
        <dbReference type="Proteomes" id="UP001501116"/>
    </source>
</evidence>
<evidence type="ECO:0000256" key="1">
    <source>
        <dbReference type="ARBA" id="ARBA00023015"/>
    </source>
</evidence>
<keyword evidence="2" id="KW-0804">Transcription</keyword>
<dbReference type="InterPro" id="IPR029016">
    <property type="entry name" value="GAF-like_dom_sf"/>
</dbReference>
<dbReference type="Pfam" id="PF13185">
    <property type="entry name" value="GAF_2"/>
    <property type="match status" value="1"/>
</dbReference>
<reference evidence="5" key="1">
    <citation type="journal article" date="2019" name="Int. J. Syst. Evol. Microbiol.">
        <title>The Global Catalogue of Microorganisms (GCM) 10K type strain sequencing project: providing services to taxonomists for standard genome sequencing and annotation.</title>
        <authorList>
            <consortium name="The Broad Institute Genomics Platform"/>
            <consortium name="The Broad Institute Genome Sequencing Center for Infectious Disease"/>
            <person name="Wu L."/>
            <person name="Ma J."/>
        </authorList>
    </citation>
    <scope>NUCLEOTIDE SEQUENCE [LARGE SCALE GENOMIC DNA]</scope>
    <source>
        <strain evidence="5">JCM 14545</strain>
    </source>
</reference>
<dbReference type="SUPFAM" id="SSF55781">
    <property type="entry name" value="GAF domain-like"/>
    <property type="match status" value="1"/>
</dbReference>
<feature type="domain" description="ANTAR" evidence="3">
    <location>
        <begin position="193"/>
        <end position="271"/>
    </location>
</feature>
<dbReference type="InterPro" id="IPR005561">
    <property type="entry name" value="ANTAR"/>
</dbReference>